<evidence type="ECO:0008006" key="3">
    <source>
        <dbReference type="Google" id="ProtNLM"/>
    </source>
</evidence>
<sequence length="496" mass="57038">TWPKTAPSSSIAASNAGRRPEEGLQMALTYQLCSKTCHVPMSPLSAHETTVLRREYVEVSKSAAFIDWEIIRLRASSSTSTLAVQRAALDVSLEKYKAMLSPVRRLPNEISVHIFRLCADQRDTFRWFKDGWNYQEGWEATDHTEFHSSSLDTTKSPWVLGYVCHRWRQITLSTPDLWNSVEVRQQTQPFCPLKNFCHHSYSVLAIRRFISYGARNPATQGHVNPVLKIFIIGKSGHQLHAERLPSTLALQRDVYEAIRSTFTLRIRPFAEMVRRQRTTGTTPNLPKHDRFWNLTLGGDYDVMPILKKSRFPWKRITHLTVRNVKCHWAEYSFYKILPLLENLLDSLEICSMEVYNKLPMITLRHLRTLRLVLTRWYPRLGVLLDSLTLSTLQTLEIGEIRNETRNLLNFLERSACQLKTLFFGEAGGTDIDDLAQLLHAQKLRSIRALAIRGMKRSEDYIFKVFSDIIVVLTAQTGAESVPLPQLRHLALMGIAH</sequence>
<dbReference type="EMBL" id="JBAHYK010000629">
    <property type="protein sequence ID" value="KAL0572452.1"/>
    <property type="molecule type" value="Genomic_DNA"/>
</dbReference>
<name>A0ABR3FAW8_9AGAR</name>
<gene>
    <name evidence="1" type="ORF">V5O48_009521</name>
</gene>
<reference evidence="1 2" key="1">
    <citation type="submission" date="2024-02" db="EMBL/GenBank/DDBJ databases">
        <title>A draft genome for the cacao thread blight pathogen Marasmius crinis-equi.</title>
        <authorList>
            <person name="Cohen S.P."/>
            <person name="Baruah I.K."/>
            <person name="Amoako-Attah I."/>
            <person name="Bukari Y."/>
            <person name="Meinhardt L.W."/>
            <person name="Bailey B.A."/>
        </authorList>
    </citation>
    <scope>NUCLEOTIDE SEQUENCE [LARGE SCALE GENOMIC DNA]</scope>
    <source>
        <strain evidence="1 2">GH-76</strain>
    </source>
</reference>
<proteinExistence type="predicted"/>
<organism evidence="1 2">
    <name type="scientific">Marasmius crinis-equi</name>
    <dbReference type="NCBI Taxonomy" id="585013"/>
    <lineage>
        <taxon>Eukaryota</taxon>
        <taxon>Fungi</taxon>
        <taxon>Dikarya</taxon>
        <taxon>Basidiomycota</taxon>
        <taxon>Agaricomycotina</taxon>
        <taxon>Agaricomycetes</taxon>
        <taxon>Agaricomycetidae</taxon>
        <taxon>Agaricales</taxon>
        <taxon>Marasmiineae</taxon>
        <taxon>Marasmiaceae</taxon>
        <taxon>Marasmius</taxon>
    </lineage>
</organism>
<evidence type="ECO:0000313" key="1">
    <source>
        <dbReference type="EMBL" id="KAL0572452.1"/>
    </source>
</evidence>
<evidence type="ECO:0000313" key="2">
    <source>
        <dbReference type="Proteomes" id="UP001465976"/>
    </source>
</evidence>
<comment type="caution">
    <text evidence="1">The sequence shown here is derived from an EMBL/GenBank/DDBJ whole genome shotgun (WGS) entry which is preliminary data.</text>
</comment>
<dbReference type="Proteomes" id="UP001465976">
    <property type="component" value="Unassembled WGS sequence"/>
</dbReference>
<feature type="non-terminal residue" evidence="1">
    <location>
        <position position="1"/>
    </location>
</feature>
<protein>
    <recommendedName>
        <fullName evidence="3">F-box domain-containing protein</fullName>
    </recommendedName>
</protein>
<accession>A0ABR3FAW8</accession>
<keyword evidence="2" id="KW-1185">Reference proteome</keyword>